<sequence length="264" mass="29329">MKVQTRTWPLPAQDDWSTPFAELLLEQLDLRTGLRILDIASGHGIPAFYLAERVGPTGSVIGIDASRSQVASARAIQRAELPWLRFDCVDMRALPASLPTFQRITGNLSVMFLRPNRFEAMKGLIEHLEPGGQLVLTFPSLGTFDSIWKRIDQEMSRHGLTIERERLAAHVAERPSAAEARGWLEQLAMERIDVIERPLEVASGSGQRFLQHPLLRGGFLDDAYECFEDAGLADTVMSSVAADLESMIPLTARRCALSGWKPHA</sequence>
<name>A0ABM8RKS3_9BACT</name>
<reference evidence="3 4" key="1">
    <citation type="submission" date="2021-02" db="EMBL/GenBank/DDBJ databases">
        <authorList>
            <person name="Han P."/>
        </authorList>
    </citation>
    <scope>NUCLEOTIDE SEQUENCE [LARGE SCALE GENOMIC DNA]</scope>
    <source>
        <strain evidence="3">Candidatus Nitrospira sp. ZN2</strain>
    </source>
</reference>
<evidence type="ECO:0000256" key="1">
    <source>
        <dbReference type="ARBA" id="ARBA00022679"/>
    </source>
</evidence>
<dbReference type="CDD" id="cd02440">
    <property type="entry name" value="AdoMet_MTases"/>
    <property type="match status" value="1"/>
</dbReference>
<dbReference type="EMBL" id="CAJNBJ010000016">
    <property type="protein sequence ID" value="CAE6758462.1"/>
    <property type="molecule type" value="Genomic_DNA"/>
</dbReference>
<dbReference type="InterPro" id="IPR041698">
    <property type="entry name" value="Methyltransf_25"/>
</dbReference>
<dbReference type="RefSeq" id="WP_213042676.1">
    <property type="nucleotide sequence ID" value="NZ_CAJNBJ010000016.1"/>
</dbReference>
<evidence type="ECO:0000259" key="2">
    <source>
        <dbReference type="Pfam" id="PF13649"/>
    </source>
</evidence>
<protein>
    <submittedName>
        <fullName evidence="3">SAM-dependent methyltransferase</fullName>
    </submittedName>
</protein>
<comment type="caution">
    <text evidence="3">The sequence shown here is derived from an EMBL/GenBank/DDBJ whole genome shotgun (WGS) entry which is preliminary data.</text>
</comment>
<dbReference type="PANTHER" id="PTHR43861">
    <property type="entry name" value="TRANS-ACONITATE 2-METHYLTRANSFERASE-RELATED"/>
    <property type="match status" value="1"/>
</dbReference>
<keyword evidence="4" id="KW-1185">Reference proteome</keyword>
<dbReference type="Gene3D" id="3.40.50.150">
    <property type="entry name" value="Vaccinia Virus protein VP39"/>
    <property type="match status" value="1"/>
</dbReference>
<proteinExistence type="predicted"/>
<dbReference type="SUPFAM" id="SSF53335">
    <property type="entry name" value="S-adenosyl-L-methionine-dependent methyltransferases"/>
    <property type="match status" value="1"/>
</dbReference>
<keyword evidence="3" id="KW-0489">Methyltransferase</keyword>
<dbReference type="InterPro" id="IPR029063">
    <property type="entry name" value="SAM-dependent_MTases_sf"/>
</dbReference>
<gene>
    <name evidence="3" type="ORF">NSPZN2_30522</name>
</gene>
<feature type="domain" description="Methyltransferase" evidence="2">
    <location>
        <begin position="36"/>
        <end position="132"/>
    </location>
</feature>
<dbReference type="Proteomes" id="UP000675880">
    <property type="component" value="Unassembled WGS sequence"/>
</dbReference>
<keyword evidence="1" id="KW-0808">Transferase</keyword>
<evidence type="ECO:0000313" key="3">
    <source>
        <dbReference type="EMBL" id="CAE6758462.1"/>
    </source>
</evidence>
<evidence type="ECO:0000313" key="4">
    <source>
        <dbReference type="Proteomes" id="UP000675880"/>
    </source>
</evidence>
<organism evidence="3 4">
    <name type="scientific">Nitrospira defluvii</name>
    <dbReference type="NCBI Taxonomy" id="330214"/>
    <lineage>
        <taxon>Bacteria</taxon>
        <taxon>Pseudomonadati</taxon>
        <taxon>Nitrospirota</taxon>
        <taxon>Nitrospiria</taxon>
        <taxon>Nitrospirales</taxon>
        <taxon>Nitrospiraceae</taxon>
        <taxon>Nitrospira</taxon>
    </lineage>
</organism>
<dbReference type="GO" id="GO:0032259">
    <property type="term" value="P:methylation"/>
    <property type="evidence" value="ECO:0007669"/>
    <property type="project" value="UniProtKB-KW"/>
</dbReference>
<dbReference type="GO" id="GO:0008168">
    <property type="term" value="F:methyltransferase activity"/>
    <property type="evidence" value="ECO:0007669"/>
    <property type="project" value="UniProtKB-KW"/>
</dbReference>
<accession>A0ABM8RKS3</accession>
<dbReference type="Pfam" id="PF13649">
    <property type="entry name" value="Methyltransf_25"/>
    <property type="match status" value="1"/>
</dbReference>